<evidence type="ECO:0000313" key="9">
    <source>
        <dbReference type="EMBL" id="WHY51409.1"/>
    </source>
</evidence>
<dbReference type="InterPro" id="IPR007627">
    <property type="entry name" value="RNA_pol_sigma70_r2"/>
</dbReference>
<dbReference type="Pfam" id="PF04542">
    <property type="entry name" value="Sigma70_r2"/>
    <property type="match status" value="1"/>
</dbReference>
<organism evidence="9 10">
    <name type="scientific">Lysinibacillus pakistanensis</name>
    <dbReference type="NCBI Taxonomy" id="759811"/>
    <lineage>
        <taxon>Bacteria</taxon>
        <taxon>Bacillati</taxon>
        <taxon>Bacillota</taxon>
        <taxon>Bacilli</taxon>
        <taxon>Bacillales</taxon>
        <taxon>Bacillaceae</taxon>
        <taxon>Lysinibacillus</taxon>
    </lineage>
</organism>
<evidence type="ECO:0000259" key="7">
    <source>
        <dbReference type="Pfam" id="PF04542"/>
    </source>
</evidence>
<dbReference type="PROSITE" id="PS01063">
    <property type="entry name" value="SIGMA70_ECF"/>
    <property type="match status" value="1"/>
</dbReference>
<dbReference type="InterPro" id="IPR014284">
    <property type="entry name" value="RNA_pol_sigma-70_dom"/>
</dbReference>
<evidence type="ECO:0000259" key="8">
    <source>
        <dbReference type="Pfam" id="PF08281"/>
    </source>
</evidence>
<dbReference type="NCBIfam" id="TIGR02954">
    <property type="entry name" value="Sig70_famx3"/>
    <property type="match status" value="1"/>
</dbReference>
<dbReference type="InterPro" id="IPR036388">
    <property type="entry name" value="WH-like_DNA-bd_sf"/>
</dbReference>
<dbReference type="AlphaFoldDB" id="A0AAX3WXB2"/>
<proteinExistence type="inferred from homology"/>
<dbReference type="GO" id="GO:0006950">
    <property type="term" value="P:response to stress"/>
    <property type="evidence" value="ECO:0007669"/>
    <property type="project" value="UniProtKB-ARBA"/>
</dbReference>
<dbReference type="PANTHER" id="PTHR43133:SF51">
    <property type="entry name" value="RNA POLYMERASE SIGMA FACTOR"/>
    <property type="match status" value="1"/>
</dbReference>
<comment type="similarity">
    <text evidence="1 6">Belongs to the sigma-70 factor family. ECF subfamily.</text>
</comment>
<dbReference type="GO" id="GO:0003677">
    <property type="term" value="F:DNA binding"/>
    <property type="evidence" value="ECO:0007669"/>
    <property type="project" value="UniProtKB-KW"/>
</dbReference>
<dbReference type="SUPFAM" id="SSF88946">
    <property type="entry name" value="Sigma2 domain of RNA polymerase sigma factors"/>
    <property type="match status" value="1"/>
</dbReference>
<evidence type="ECO:0000313" key="10">
    <source>
        <dbReference type="Proteomes" id="UP001178322"/>
    </source>
</evidence>
<dbReference type="InterPro" id="IPR014300">
    <property type="entry name" value="RNA_pol_sigma-V"/>
</dbReference>
<dbReference type="PANTHER" id="PTHR43133">
    <property type="entry name" value="RNA POLYMERASE ECF-TYPE SIGMA FACTO"/>
    <property type="match status" value="1"/>
</dbReference>
<dbReference type="Gene3D" id="1.10.10.10">
    <property type="entry name" value="Winged helix-like DNA-binding domain superfamily/Winged helix DNA-binding domain"/>
    <property type="match status" value="1"/>
</dbReference>
<reference evidence="9" key="1">
    <citation type="submission" date="2023-05" db="EMBL/GenBank/DDBJ databases">
        <title>Comparative genomics of Bacillaceae isolates and their secondary metabolite potential.</title>
        <authorList>
            <person name="Song L."/>
            <person name="Nielsen L.J."/>
            <person name="Mohite O."/>
            <person name="Xu X."/>
            <person name="Weber T."/>
            <person name="Kovacs A.T."/>
        </authorList>
    </citation>
    <scope>NUCLEOTIDE SEQUENCE</scope>
    <source>
        <strain evidence="9">LY1</strain>
    </source>
</reference>
<protein>
    <recommendedName>
        <fullName evidence="6">RNA polymerase sigma factor</fullName>
    </recommendedName>
</protein>
<keyword evidence="5 6" id="KW-0804">Transcription</keyword>
<sequence length="179" mass="21228">MEKLQEKTLLLKAKKGNNKAFVELLQNEKLKLYKMAYIYMKNENDALDVVQETIARAYSNIHTVKEDRYFATWLMRILINTAIEMLRKNQKIVPILEQQSEQIQVSSYDERLDLLQAIEQLEEKYKTVILLKYYRDLSTKDIADLLDCPEGTVKTNVHRGIQQLKKYFNKEGEHYGEQY</sequence>
<dbReference type="Pfam" id="PF08281">
    <property type="entry name" value="Sigma70_r4_2"/>
    <property type="match status" value="1"/>
</dbReference>
<dbReference type="Gene3D" id="1.10.1740.10">
    <property type="match status" value="1"/>
</dbReference>
<evidence type="ECO:0000256" key="4">
    <source>
        <dbReference type="ARBA" id="ARBA00023125"/>
    </source>
</evidence>
<name>A0AAX3WXB2_9BACI</name>
<dbReference type="InterPro" id="IPR039425">
    <property type="entry name" value="RNA_pol_sigma-70-like"/>
</dbReference>
<dbReference type="EMBL" id="CP126101">
    <property type="protein sequence ID" value="WHY51409.1"/>
    <property type="molecule type" value="Genomic_DNA"/>
</dbReference>
<dbReference type="InterPro" id="IPR013249">
    <property type="entry name" value="RNA_pol_sigma70_r4_t2"/>
</dbReference>
<evidence type="ECO:0000256" key="2">
    <source>
        <dbReference type="ARBA" id="ARBA00023015"/>
    </source>
</evidence>
<evidence type="ECO:0000256" key="6">
    <source>
        <dbReference type="RuleBase" id="RU000716"/>
    </source>
</evidence>
<evidence type="ECO:0000256" key="3">
    <source>
        <dbReference type="ARBA" id="ARBA00023082"/>
    </source>
</evidence>
<dbReference type="GO" id="GO:0006352">
    <property type="term" value="P:DNA-templated transcription initiation"/>
    <property type="evidence" value="ECO:0007669"/>
    <property type="project" value="InterPro"/>
</dbReference>
<evidence type="ECO:0000256" key="5">
    <source>
        <dbReference type="ARBA" id="ARBA00023163"/>
    </source>
</evidence>
<dbReference type="InterPro" id="IPR013325">
    <property type="entry name" value="RNA_pol_sigma_r2"/>
</dbReference>
<dbReference type="InterPro" id="IPR000838">
    <property type="entry name" value="RNA_pol_sigma70_ECF_CS"/>
</dbReference>
<dbReference type="CDD" id="cd06171">
    <property type="entry name" value="Sigma70_r4"/>
    <property type="match status" value="1"/>
</dbReference>
<accession>A0AAX3WXB2</accession>
<dbReference type="SUPFAM" id="SSF88659">
    <property type="entry name" value="Sigma3 and sigma4 domains of RNA polymerase sigma factors"/>
    <property type="match status" value="1"/>
</dbReference>
<keyword evidence="3 6" id="KW-0731">Sigma factor</keyword>
<gene>
    <name evidence="9" type="ORF">QNH24_24640</name>
</gene>
<dbReference type="InterPro" id="IPR013324">
    <property type="entry name" value="RNA_pol_sigma_r3/r4-like"/>
</dbReference>
<dbReference type="Proteomes" id="UP001178322">
    <property type="component" value="Chromosome"/>
</dbReference>
<dbReference type="NCBIfam" id="TIGR02937">
    <property type="entry name" value="sigma70-ECF"/>
    <property type="match status" value="1"/>
</dbReference>
<evidence type="ECO:0000256" key="1">
    <source>
        <dbReference type="ARBA" id="ARBA00010641"/>
    </source>
</evidence>
<feature type="domain" description="RNA polymerase sigma factor 70 region 4 type 2" evidence="8">
    <location>
        <begin position="112"/>
        <end position="164"/>
    </location>
</feature>
<feature type="domain" description="RNA polymerase sigma-70 region 2" evidence="7">
    <location>
        <begin position="31"/>
        <end position="91"/>
    </location>
</feature>
<keyword evidence="4 6" id="KW-0238">DNA-binding</keyword>
<dbReference type="GO" id="GO:0016987">
    <property type="term" value="F:sigma factor activity"/>
    <property type="evidence" value="ECO:0007669"/>
    <property type="project" value="UniProtKB-KW"/>
</dbReference>
<keyword evidence="2 6" id="KW-0805">Transcription regulation</keyword>